<gene>
    <name evidence="2" type="ORF">ACFFK0_15875</name>
</gene>
<evidence type="ECO:0000313" key="3">
    <source>
        <dbReference type="Proteomes" id="UP001589776"/>
    </source>
</evidence>
<accession>A0ABV6DMN7</accession>
<dbReference type="Gene3D" id="3.10.450.50">
    <property type="match status" value="1"/>
</dbReference>
<organism evidence="2 3">
    <name type="scientific">Paenibacillus chartarius</name>
    <dbReference type="NCBI Taxonomy" id="747481"/>
    <lineage>
        <taxon>Bacteria</taxon>
        <taxon>Bacillati</taxon>
        <taxon>Bacillota</taxon>
        <taxon>Bacilli</taxon>
        <taxon>Bacillales</taxon>
        <taxon>Paenibacillaceae</taxon>
        <taxon>Paenibacillus</taxon>
    </lineage>
</organism>
<protein>
    <submittedName>
        <fullName evidence="2">SgcJ/EcaC family oxidoreductase</fullName>
    </submittedName>
</protein>
<name>A0ABV6DMN7_9BACL</name>
<evidence type="ECO:0000259" key="1">
    <source>
        <dbReference type="Pfam" id="PF14534"/>
    </source>
</evidence>
<sequence>MDVGEKNDDKEKMNVVMKHAQDMDEIEFLFQKLKTAWDQGDGTAYGSCFTEDADYVTFQGEHLMGRKAIAESHQELWRSVLRGSTLDGEIKNIRFISPEMAIFHGLGAVKLRWQKNAPSKRDSINTNVVVKQNGKWMIAAFHNSRISGPSLMQKLFMKLSK</sequence>
<evidence type="ECO:0000313" key="2">
    <source>
        <dbReference type="EMBL" id="MFC0213910.1"/>
    </source>
</evidence>
<keyword evidence="3" id="KW-1185">Reference proteome</keyword>
<dbReference type="RefSeq" id="WP_377471240.1">
    <property type="nucleotide sequence ID" value="NZ_JBHLWN010000066.1"/>
</dbReference>
<dbReference type="SUPFAM" id="SSF54427">
    <property type="entry name" value="NTF2-like"/>
    <property type="match status" value="1"/>
</dbReference>
<feature type="domain" description="DUF4440" evidence="1">
    <location>
        <begin position="29"/>
        <end position="138"/>
    </location>
</feature>
<dbReference type="EMBL" id="JBHLWN010000066">
    <property type="protein sequence ID" value="MFC0213910.1"/>
    <property type="molecule type" value="Genomic_DNA"/>
</dbReference>
<dbReference type="NCBIfam" id="TIGR02246">
    <property type="entry name" value="SgcJ/EcaC family oxidoreductase"/>
    <property type="match status" value="1"/>
</dbReference>
<dbReference type="InterPro" id="IPR011944">
    <property type="entry name" value="Steroid_delta5-4_isomerase"/>
</dbReference>
<proteinExistence type="predicted"/>
<dbReference type="Pfam" id="PF14534">
    <property type="entry name" value="DUF4440"/>
    <property type="match status" value="1"/>
</dbReference>
<reference evidence="2 3" key="1">
    <citation type="submission" date="2024-09" db="EMBL/GenBank/DDBJ databases">
        <authorList>
            <person name="Sun Q."/>
            <person name="Mori K."/>
        </authorList>
    </citation>
    <scope>NUCLEOTIDE SEQUENCE [LARGE SCALE GENOMIC DNA]</scope>
    <source>
        <strain evidence="2 3">CCM 7759</strain>
    </source>
</reference>
<dbReference type="InterPro" id="IPR027843">
    <property type="entry name" value="DUF4440"/>
</dbReference>
<dbReference type="InterPro" id="IPR032710">
    <property type="entry name" value="NTF2-like_dom_sf"/>
</dbReference>
<comment type="caution">
    <text evidence="2">The sequence shown here is derived from an EMBL/GenBank/DDBJ whole genome shotgun (WGS) entry which is preliminary data.</text>
</comment>
<dbReference type="Proteomes" id="UP001589776">
    <property type="component" value="Unassembled WGS sequence"/>
</dbReference>